<dbReference type="InterPro" id="IPR035965">
    <property type="entry name" value="PAS-like_dom_sf"/>
</dbReference>
<keyword evidence="3" id="KW-1185">Reference proteome</keyword>
<dbReference type="EMBL" id="AP012057">
    <property type="protein sequence ID" value="BAN00906.1"/>
    <property type="molecule type" value="Genomic_DNA"/>
</dbReference>
<dbReference type="SUPFAM" id="SSF55785">
    <property type="entry name" value="PYP-like sensor domain (PAS domain)"/>
    <property type="match status" value="1"/>
</dbReference>
<dbReference type="AlphaFoldDB" id="A0A6C7EA39"/>
<sequence length="441" mass="47553">MHLKMDTDALLDSMRGLIIVVLRDGTIEQARGGFGGFLGLDVASLPGTNVFEHVPPADADELALYFIESVDESASTIALPLPFRMAVVDPDGFAHPVDVIPTGKMINGDDWSWTVLLIPVALNGSNTRSLDLEIGGAPRDAVRKMLCEELRVDNANYTSRWLLIDLAEPDSPNVIVARPVDQVIADAVSVGLQTGWKPWDGLSAGASASVDVTAFPDSVRAVLDERGWTRSIVAPVFVHGKLSAAFLLVGGVPSDYDPMSVKRNVAARIQSLVRATTMLIERWNDQDRLHAAATTDELTGLINRRELFARLGSERRTGSLLYVDVDDFKSVNDRLGHTAGDEVLVQLARRIESVCRPQDGIGRVGGDEFVVVLPGADAELADQIARRIVESVDDLRLESGLTVSVSVGSAPLDVKDPLDAADQAMLRAKRRRREVAGSGPA</sequence>
<dbReference type="PROSITE" id="PS50887">
    <property type="entry name" value="GGDEF"/>
    <property type="match status" value="1"/>
</dbReference>
<dbReference type="Pfam" id="PF00990">
    <property type="entry name" value="GGDEF"/>
    <property type="match status" value="1"/>
</dbReference>
<dbReference type="SMART" id="SM00267">
    <property type="entry name" value="GGDEF"/>
    <property type="match status" value="1"/>
</dbReference>
<evidence type="ECO:0000259" key="1">
    <source>
        <dbReference type="PROSITE" id="PS50887"/>
    </source>
</evidence>
<dbReference type="InterPro" id="IPR050469">
    <property type="entry name" value="Diguanylate_Cyclase"/>
</dbReference>
<protein>
    <recommendedName>
        <fullName evidence="1">GGDEF domain-containing protein</fullName>
    </recommendedName>
</protein>
<evidence type="ECO:0000313" key="2">
    <source>
        <dbReference type="EMBL" id="BAN00906.1"/>
    </source>
</evidence>
<dbReference type="OrthoDB" id="23692at2"/>
<organism evidence="2 3">
    <name type="scientific">Ilumatobacter coccineus (strain NBRC 103263 / KCTC 29153 / YM16-304)</name>
    <dbReference type="NCBI Taxonomy" id="1313172"/>
    <lineage>
        <taxon>Bacteria</taxon>
        <taxon>Bacillati</taxon>
        <taxon>Actinomycetota</taxon>
        <taxon>Acidimicrobiia</taxon>
        <taxon>Acidimicrobiales</taxon>
        <taxon>Ilumatobacteraceae</taxon>
        <taxon>Ilumatobacter</taxon>
    </lineage>
</organism>
<dbReference type="SUPFAM" id="SSF55073">
    <property type="entry name" value="Nucleotide cyclase"/>
    <property type="match status" value="1"/>
</dbReference>
<dbReference type="GO" id="GO:0052621">
    <property type="term" value="F:diguanylate cyclase activity"/>
    <property type="evidence" value="ECO:0007669"/>
    <property type="project" value="TreeGrafter"/>
</dbReference>
<reference evidence="2 3" key="1">
    <citation type="journal article" date="2013" name="Int. J. Syst. Evol. Microbiol.">
        <title>Ilumatobacter nonamiense sp. nov. and Ilumatobacter coccineum sp. nov., isolated from seashore sand.</title>
        <authorList>
            <person name="Matsumoto A."/>
            <person name="Kasai H."/>
            <person name="Matsuo Y."/>
            <person name="Shizuri Y."/>
            <person name="Ichikawa N."/>
            <person name="Fujita N."/>
            <person name="Omura S."/>
            <person name="Takahashi Y."/>
        </authorList>
    </citation>
    <scope>NUCLEOTIDE SEQUENCE [LARGE SCALE GENOMIC DNA]</scope>
    <source>
        <strain evidence="3">NBRC 103263 / KCTC 29153 / YM16-304</strain>
    </source>
</reference>
<dbReference type="KEGG" id="aym:YM304_05920"/>
<proteinExistence type="predicted"/>
<name>A0A6C7EA39_ILUCY</name>
<accession>A0A6C7EA39</accession>
<dbReference type="InterPro" id="IPR043128">
    <property type="entry name" value="Rev_trsase/Diguanyl_cyclase"/>
</dbReference>
<dbReference type="Gene3D" id="3.30.70.270">
    <property type="match status" value="1"/>
</dbReference>
<dbReference type="InterPro" id="IPR029787">
    <property type="entry name" value="Nucleotide_cyclase"/>
</dbReference>
<dbReference type="Proteomes" id="UP000011863">
    <property type="component" value="Chromosome"/>
</dbReference>
<dbReference type="InterPro" id="IPR000160">
    <property type="entry name" value="GGDEF_dom"/>
</dbReference>
<dbReference type="CDD" id="cd01949">
    <property type="entry name" value="GGDEF"/>
    <property type="match status" value="1"/>
</dbReference>
<dbReference type="NCBIfam" id="TIGR00254">
    <property type="entry name" value="GGDEF"/>
    <property type="match status" value="1"/>
</dbReference>
<gene>
    <name evidence="2" type="ORF">YM304_05920</name>
</gene>
<dbReference type="PANTHER" id="PTHR45138">
    <property type="entry name" value="REGULATORY COMPONENTS OF SENSORY TRANSDUCTION SYSTEM"/>
    <property type="match status" value="1"/>
</dbReference>
<feature type="domain" description="GGDEF" evidence="1">
    <location>
        <begin position="316"/>
        <end position="441"/>
    </location>
</feature>
<evidence type="ECO:0000313" key="3">
    <source>
        <dbReference type="Proteomes" id="UP000011863"/>
    </source>
</evidence>
<dbReference type="PANTHER" id="PTHR45138:SF9">
    <property type="entry name" value="DIGUANYLATE CYCLASE DGCM-RELATED"/>
    <property type="match status" value="1"/>
</dbReference>